<comment type="caution">
    <text evidence="10">The sequence shown here is derived from an EMBL/GenBank/DDBJ whole genome shotgun (WGS) entry which is preliminary data.</text>
</comment>
<dbReference type="PANTHER" id="PTHR47320">
    <property type="entry name" value="BIFUNCTIONAL URIDYLYLTRANSFERASE/URIDYLYL-REMOVING ENZYME"/>
    <property type="match status" value="1"/>
</dbReference>
<dbReference type="CDD" id="cd04899">
    <property type="entry name" value="ACT_ACR-UUR-like_2"/>
    <property type="match status" value="1"/>
</dbReference>
<dbReference type="Pfam" id="PF01966">
    <property type="entry name" value="HD"/>
    <property type="match status" value="1"/>
</dbReference>
<dbReference type="RefSeq" id="WP_146521438.1">
    <property type="nucleotide sequence ID" value="NZ_CP151726.1"/>
</dbReference>
<keyword evidence="5 7" id="KW-0460">Magnesium</keyword>
<dbReference type="CDD" id="cd00077">
    <property type="entry name" value="HDc"/>
    <property type="match status" value="1"/>
</dbReference>
<dbReference type="SUPFAM" id="SSF55021">
    <property type="entry name" value="ACT-like"/>
    <property type="match status" value="2"/>
</dbReference>
<keyword evidence="2 7" id="KW-0548">Nucleotidyltransferase</keyword>
<dbReference type="EC" id="3.1.4.-" evidence="7"/>
<dbReference type="Proteomes" id="UP000320176">
    <property type="component" value="Unassembled WGS sequence"/>
</dbReference>
<name>A0A5C6ARU7_9BACT</name>
<feature type="domain" description="HD" evidence="9">
    <location>
        <begin position="452"/>
        <end position="569"/>
    </location>
</feature>
<dbReference type="HAMAP" id="MF_00277">
    <property type="entry name" value="PII_uridylyl_transf"/>
    <property type="match status" value="1"/>
</dbReference>
<evidence type="ECO:0000313" key="10">
    <source>
        <dbReference type="EMBL" id="TWU00894.1"/>
    </source>
</evidence>
<dbReference type="CDD" id="cd05401">
    <property type="entry name" value="NT_GlnE_GlnD_like"/>
    <property type="match status" value="1"/>
</dbReference>
<keyword evidence="3" id="KW-0677">Repeat</keyword>
<comment type="similarity">
    <text evidence="7">Belongs to the GlnD family.</text>
</comment>
<dbReference type="PANTHER" id="PTHR47320:SF1">
    <property type="entry name" value="BIFUNCTIONAL URIDYLYLTRANSFERASE_URIDYLYL-REMOVING ENZYME"/>
    <property type="match status" value="1"/>
</dbReference>
<dbReference type="PROSITE" id="PS51831">
    <property type="entry name" value="HD"/>
    <property type="match status" value="1"/>
</dbReference>
<accession>A0A5C6ARU7</accession>
<dbReference type="EMBL" id="SJPN01000005">
    <property type="protein sequence ID" value="TWU00894.1"/>
    <property type="molecule type" value="Genomic_DNA"/>
</dbReference>
<protein>
    <recommendedName>
        <fullName evidence="7">Bifunctional uridylyltransferase/uridylyl-removing enzyme</fullName>
        <shortName evidence="7">UTase/UR</shortName>
    </recommendedName>
    <alternativeName>
        <fullName evidence="7">Bifunctional [protein-PII] modification enzyme</fullName>
    </alternativeName>
    <alternativeName>
        <fullName evidence="7">Bifunctional nitrogen sensor protein</fullName>
    </alternativeName>
    <domain>
        <recommendedName>
            <fullName evidence="7">[Protein-PII] uridylyltransferase</fullName>
            <shortName evidence="7">PII uridylyltransferase</shortName>
            <shortName evidence="7">UTase</shortName>
            <ecNumber evidence="7">2.7.7.59</ecNumber>
        </recommendedName>
    </domain>
    <domain>
        <recommendedName>
            <fullName evidence="7">[Protein-PII]-UMP uridylyl-removing enzyme</fullName>
            <shortName evidence="7">UR</shortName>
            <ecNumber evidence="7">3.1.4.-</ecNumber>
        </recommendedName>
    </domain>
</protein>
<dbReference type="InterPro" id="IPR010043">
    <property type="entry name" value="UTase/UR"/>
</dbReference>
<dbReference type="InterPro" id="IPR013546">
    <property type="entry name" value="PII_UdlTrfase/GS_AdlTrfase"/>
</dbReference>
<reference evidence="10 11" key="1">
    <citation type="submission" date="2019-02" db="EMBL/GenBank/DDBJ databases">
        <title>Deep-cultivation of Planctomycetes and their phenomic and genomic characterization uncovers novel biology.</title>
        <authorList>
            <person name="Wiegand S."/>
            <person name="Jogler M."/>
            <person name="Boedeker C."/>
            <person name="Pinto D."/>
            <person name="Vollmers J."/>
            <person name="Rivas-Marin E."/>
            <person name="Kohn T."/>
            <person name="Peeters S.H."/>
            <person name="Heuer A."/>
            <person name="Rast P."/>
            <person name="Oberbeckmann S."/>
            <person name="Bunk B."/>
            <person name="Jeske O."/>
            <person name="Meyerdierks A."/>
            <person name="Storesund J.E."/>
            <person name="Kallscheuer N."/>
            <person name="Luecker S."/>
            <person name="Lage O.M."/>
            <person name="Pohl T."/>
            <person name="Merkel B.J."/>
            <person name="Hornburger P."/>
            <person name="Mueller R.-W."/>
            <person name="Bruemmer F."/>
            <person name="Labrenz M."/>
            <person name="Spormann A.M."/>
            <person name="Op Den Camp H."/>
            <person name="Overmann J."/>
            <person name="Amann R."/>
            <person name="Jetten M.S.M."/>
            <person name="Mascher T."/>
            <person name="Medema M.H."/>
            <person name="Devos D.P."/>
            <person name="Kaster A.-K."/>
            <person name="Ovreas L."/>
            <person name="Rohde M."/>
            <person name="Galperin M.Y."/>
            <person name="Jogler C."/>
        </authorList>
    </citation>
    <scope>NUCLEOTIDE SEQUENCE [LARGE SCALE GENOMIC DNA]</scope>
    <source>
        <strain evidence="10 11">Pla52n</strain>
    </source>
</reference>
<evidence type="ECO:0000256" key="5">
    <source>
        <dbReference type="ARBA" id="ARBA00022842"/>
    </source>
</evidence>
<dbReference type="GO" id="GO:0008081">
    <property type="term" value="F:phosphoric diester hydrolase activity"/>
    <property type="evidence" value="ECO:0007669"/>
    <property type="project" value="UniProtKB-UniRule"/>
</dbReference>
<dbReference type="AlphaFoldDB" id="A0A5C6ARU7"/>
<dbReference type="OrthoDB" id="9758038at2"/>
<dbReference type="InterPro" id="IPR003607">
    <property type="entry name" value="HD/PDEase_dom"/>
</dbReference>
<evidence type="ECO:0000259" key="8">
    <source>
        <dbReference type="PROSITE" id="PS51671"/>
    </source>
</evidence>
<evidence type="ECO:0000256" key="6">
    <source>
        <dbReference type="ARBA" id="ARBA00023268"/>
    </source>
</evidence>
<dbReference type="NCBIfam" id="TIGR01693">
    <property type="entry name" value="UTase_glnD"/>
    <property type="match status" value="1"/>
</dbReference>
<dbReference type="InterPro" id="IPR002912">
    <property type="entry name" value="ACT_dom"/>
</dbReference>
<comment type="catalytic activity">
    <reaction evidence="7">
        <text>[protein-PII]-uridylyl-L-tyrosine + H2O = [protein-PII]-L-tyrosine + UMP + H(+)</text>
        <dbReference type="Rhea" id="RHEA:48600"/>
        <dbReference type="Rhea" id="RHEA-COMP:12147"/>
        <dbReference type="Rhea" id="RHEA-COMP:12148"/>
        <dbReference type="ChEBI" id="CHEBI:15377"/>
        <dbReference type="ChEBI" id="CHEBI:15378"/>
        <dbReference type="ChEBI" id="CHEBI:46858"/>
        <dbReference type="ChEBI" id="CHEBI:57865"/>
        <dbReference type="ChEBI" id="CHEBI:90602"/>
    </reaction>
</comment>
<dbReference type="PIRSF" id="PIRSF006288">
    <property type="entry name" value="PII_uridyltransf"/>
    <property type="match status" value="1"/>
</dbReference>
<sequence>MNAPSISEVSLRSRERLQKGRQRCREQHDSGSGGFQISTRLAELYDDVVSDVWQTACECHFDGVAPSGIALVATGGFGRRDVAPFSDVDLLLLVKRGSSRDAEMIGGALTRDLADAGLQVGFAMRTVGEACALSWLDPKIFSSQTESRFLAGSLQLYTKFFRSLRHGAMRRATSLVRSVIAARKEEQHKWGETNYLLRPNIKCSRGTLRDIQLIRWIGFARYGEVDLERLLLLGVLPSEDYQMLRKAYDFLLRLRNELHFRNNRAQDVLDRPTQMEIADAWGYAASEGMLPVEEFMQDFFDTTRGVRYAVSFFSDDNRSRPWIKQLGERLLSSRVGDHMLMGPTHVWVEKGHLESFAQSLPQVLRLMSLANHHCKRIGHRTWEAIREAMLNRQPVPPDAESIGAFLTLLSRPGRLAPLLRRLHELRIIEQLIPAFKRTRGLLQFNAYHKYTVDAHCIRAVEAATDLQDEPTAMGRRYRRLKDKTLLHLALLIHDVGKGYEEDHSIVGARIAEETADFLELDASSKDILSWLVLKHLAVNTIAFRHDLSDPQIVLSFAKEVGSIRRLELLIVHAVADLAAVGPDTLTSWKLNLIEDLYLRTRRYFETGNLPGEQDAKLDRIRDEIAKLLRDCDAEPVCSQLLTELPLSLLRRSSPEEIGQELVQVGKAFAAGQRSRCFGAYDSEAHVVRYTVVFRQGKQRIGAFARVTAALAASGLNILRAEIETVADVVWDEFWVSDPDHVGEPPESRVKKVCESVRHLLETPDAPLPPQRQTWAMTRNREPETVKLLPTKVELDNETLKRYTILSVFAYDQDGLLSRIAATFFQLRLELHFAKIDTHLDQIADVFYLSEIDGSQIRSEERQEELRQAILSVLEKP</sequence>
<keyword evidence="6 7" id="KW-0511">Multifunctional enzyme</keyword>
<dbReference type="SUPFAM" id="SSF81593">
    <property type="entry name" value="Nucleotidyltransferase substrate binding subunit/domain"/>
    <property type="match status" value="1"/>
</dbReference>
<comment type="domain">
    <text evidence="7">Has four distinct domains: an N-terminal nucleotidyltransferase (NT) domain responsible for UTase activity, a central HD domain that encodes UR activity, and two C-terminal ACT domains that seem to have a role in glutamine sensing.</text>
</comment>
<dbReference type="CDD" id="cd04873">
    <property type="entry name" value="ACT_UUR-ACR-like"/>
    <property type="match status" value="1"/>
</dbReference>
<dbReference type="InterPro" id="IPR045865">
    <property type="entry name" value="ACT-like_dom_sf"/>
</dbReference>
<evidence type="ECO:0000256" key="7">
    <source>
        <dbReference type="HAMAP-Rule" id="MF_00277"/>
    </source>
</evidence>
<comment type="cofactor">
    <cofactor evidence="7">
        <name>Mg(2+)</name>
        <dbReference type="ChEBI" id="CHEBI:18420"/>
    </cofactor>
</comment>
<keyword evidence="11" id="KW-1185">Reference proteome</keyword>
<feature type="domain" description="ACT" evidence="8">
    <location>
        <begin position="691"/>
        <end position="767"/>
    </location>
</feature>
<dbReference type="Pfam" id="PF08335">
    <property type="entry name" value="GlnD_UR_UTase"/>
    <property type="match status" value="1"/>
</dbReference>
<dbReference type="Gene3D" id="1.10.3090.10">
    <property type="entry name" value="cca-adding enzyme, domain 2"/>
    <property type="match status" value="1"/>
</dbReference>
<dbReference type="SUPFAM" id="SSF81301">
    <property type="entry name" value="Nucleotidyltransferase"/>
    <property type="match status" value="1"/>
</dbReference>
<evidence type="ECO:0000259" key="9">
    <source>
        <dbReference type="PROSITE" id="PS51831"/>
    </source>
</evidence>
<evidence type="ECO:0000256" key="2">
    <source>
        <dbReference type="ARBA" id="ARBA00022695"/>
    </source>
</evidence>
<comment type="caution">
    <text evidence="7">Lacks conserved residue(s) required for the propagation of feature annotation.</text>
</comment>
<dbReference type="GO" id="GO:0008773">
    <property type="term" value="F:[protein-PII] uridylyltransferase activity"/>
    <property type="evidence" value="ECO:0007669"/>
    <property type="project" value="UniProtKB-UniRule"/>
</dbReference>
<feature type="region of interest" description="Uridylyltransferase" evidence="7">
    <location>
        <begin position="1"/>
        <end position="335"/>
    </location>
</feature>
<keyword evidence="1 7" id="KW-0808">Transferase</keyword>
<dbReference type="GO" id="GO:0006808">
    <property type="term" value="P:regulation of nitrogen utilization"/>
    <property type="evidence" value="ECO:0007669"/>
    <property type="project" value="UniProtKB-UniRule"/>
</dbReference>
<dbReference type="SUPFAM" id="SSF109604">
    <property type="entry name" value="HD-domain/PDEase-like"/>
    <property type="match status" value="1"/>
</dbReference>
<keyword evidence="4 7" id="KW-0378">Hydrolase</keyword>
<evidence type="ECO:0000256" key="4">
    <source>
        <dbReference type="ARBA" id="ARBA00022801"/>
    </source>
</evidence>
<dbReference type="Gene3D" id="1.20.120.330">
    <property type="entry name" value="Nucleotidyltransferases domain 2"/>
    <property type="match status" value="1"/>
</dbReference>
<organism evidence="10 11">
    <name type="scientific">Stieleria varia</name>
    <dbReference type="NCBI Taxonomy" id="2528005"/>
    <lineage>
        <taxon>Bacteria</taxon>
        <taxon>Pseudomonadati</taxon>
        <taxon>Planctomycetota</taxon>
        <taxon>Planctomycetia</taxon>
        <taxon>Pirellulales</taxon>
        <taxon>Pirellulaceae</taxon>
        <taxon>Stieleria</taxon>
    </lineage>
</organism>
<comment type="catalytic activity">
    <reaction evidence="7">
        <text>[protein-PII]-L-tyrosine + UTP = [protein-PII]-uridylyl-L-tyrosine + diphosphate</text>
        <dbReference type="Rhea" id="RHEA:13673"/>
        <dbReference type="Rhea" id="RHEA-COMP:12147"/>
        <dbReference type="Rhea" id="RHEA-COMP:12148"/>
        <dbReference type="ChEBI" id="CHEBI:33019"/>
        <dbReference type="ChEBI" id="CHEBI:46398"/>
        <dbReference type="ChEBI" id="CHEBI:46858"/>
        <dbReference type="ChEBI" id="CHEBI:90602"/>
        <dbReference type="EC" id="2.7.7.59"/>
    </reaction>
</comment>
<comment type="activity regulation">
    <text evidence="7">Uridylyltransferase (UTase) activity is inhibited by glutamine, while glutamine activates uridylyl-removing (UR) activity.</text>
</comment>
<evidence type="ECO:0000256" key="3">
    <source>
        <dbReference type="ARBA" id="ARBA00022737"/>
    </source>
</evidence>
<feature type="domain" description="ACT" evidence="8">
    <location>
        <begin position="804"/>
        <end position="876"/>
    </location>
</feature>
<dbReference type="InterPro" id="IPR043519">
    <property type="entry name" value="NT_sf"/>
</dbReference>
<proteinExistence type="inferred from homology"/>
<evidence type="ECO:0000256" key="1">
    <source>
        <dbReference type="ARBA" id="ARBA00022679"/>
    </source>
</evidence>
<gene>
    <name evidence="7 10" type="primary">glnD</name>
    <name evidence="10" type="ORF">Pla52n_42630</name>
</gene>
<dbReference type="PROSITE" id="PS51671">
    <property type="entry name" value="ACT"/>
    <property type="match status" value="2"/>
</dbReference>
<comment type="function">
    <text evidence="7">Modifies, by uridylylation and deuridylylation, the PII regulatory proteins (GlnB and homologs), in response to the nitrogen status of the cell that GlnD senses through the glutamine level. Under low glutamine levels, catalyzes the conversion of the PII proteins and UTP to PII-UMP and PPi, while under higher glutamine levels, GlnD hydrolyzes PII-UMP to PII and UMP (deuridylylation). Thus, controls uridylylation state and activity of the PII proteins, and plays an important role in the regulation of nitrogen metabolism.</text>
</comment>
<dbReference type="InterPro" id="IPR006674">
    <property type="entry name" value="HD_domain"/>
</dbReference>
<evidence type="ECO:0000313" key="11">
    <source>
        <dbReference type="Proteomes" id="UP000320176"/>
    </source>
</evidence>
<dbReference type="EC" id="2.7.7.59" evidence="7"/>